<feature type="transmembrane region" description="Helical" evidence="1">
    <location>
        <begin position="57"/>
        <end position="75"/>
    </location>
</feature>
<dbReference type="EMBL" id="BAABIS010000001">
    <property type="protein sequence ID" value="GAA4885596.1"/>
    <property type="molecule type" value="Genomic_DNA"/>
</dbReference>
<keyword evidence="3" id="KW-1185">Reference proteome</keyword>
<proteinExistence type="predicted"/>
<feature type="transmembrane region" description="Helical" evidence="1">
    <location>
        <begin position="141"/>
        <end position="161"/>
    </location>
</feature>
<accession>A0ABP9ERT3</accession>
<gene>
    <name evidence="2" type="ORF">GCM10023235_78370</name>
</gene>
<organism evidence="2 3">
    <name type="scientific">Kitasatospora terrestris</name>
    <dbReference type="NCBI Taxonomy" id="258051"/>
    <lineage>
        <taxon>Bacteria</taxon>
        <taxon>Bacillati</taxon>
        <taxon>Actinomycetota</taxon>
        <taxon>Actinomycetes</taxon>
        <taxon>Kitasatosporales</taxon>
        <taxon>Streptomycetaceae</taxon>
        <taxon>Kitasatospora</taxon>
    </lineage>
</organism>
<keyword evidence="1" id="KW-0812">Transmembrane</keyword>
<feature type="transmembrane region" description="Helical" evidence="1">
    <location>
        <begin position="173"/>
        <end position="193"/>
    </location>
</feature>
<feature type="transmembrane region" description="Helical" evidence="1">
    <location>
        <begin position="87"/>
        <end position="104"/>
    </location>
</feature>
<reference evidence="3" key="1">
    <citation type="journal article" date="2019" name="Int. J. Syst. Evol. Microbiol.">
        <title>The Global Catalogue of Microorganisms (GCM) 10K type strain sequencing project: providing services to taxonomists for standard genome sequencing and annotation.</title>
        <authorList>
            <consortium name="The Broad Institute Genomics Platform"/>
            <consortium name="The Broad Institute Genome Sequencing Center for Infectious Disease"/>
            <person name="Wu L."/>
            <person name="Ma J."/>
        </authorList>
    </citation>
    <scope>NUCLEOTIDE SEQUENCE [LARGE SCALE GENOMIC DNA]</scope>
    <source>
        <strain evidence="3">JCM 13006</strain>
    </source>
</reference>
<dbReference type="Proteomes" id="UP001501752">
    <property type="component" value="Unassembled WGS sequence"/>
</dbReference>
<evidence type="ECO:0000313" key="2">
    <source>
        <dbReference type="EMBL" id="GAA4885596.1"/>
    </source>
</evidence>
<keyword evidence="1" id="KW-0472">Membrane</keyword>
<keyword evidence="1" id="KW-1133">Transmembrane helix</keyword>
<protein>
    <recommendedName>
        <fullName evidence="4">DUF998 domain-containing protein</fullName>
    </recommendedName>
</protein>
<evidence type="ECO:0000256" key="1">
    <source>
        <dbReference type="SAM" id="Phobius"/>
    </source>
</evidence>
<evidence type="ECO:0000313" key="3">
    <source>
        <dbReference type="Proteomes" id="UP001501752"/>
    </source>
</evidence>
<comment type="caution">
    <text evidence="2">The sequence shown here is derived from an EMBL/GenBank/DDBJ whole genome shotgun (WGS) entry which is preliminary data.</text>
</comment>
<name>A0ABP9ERT3_9ACTN</name>
<evidence type="ECO:0008006" key="4">
    <source>
        <dbReference type="Google" id="ProtNLM"/>
    </source>
</evidence>
<dbReference type="RefSeq" id="WP_345701685.1">
    <property type="nucleotide sequence ID" value="NZ_BAABIS010000001.1"/>
</dbReference>
<feature type="transmembrane region" description="Helical" evidence="1">
    <location>
        <begin position="16"/>
        <end position="37"/>
    </location>
</feature>
<feature type="transmembrane region" description="Helical" evidence="1">
    <location>
        <begin position="110"/>
        <end position="129"/>
    </location>
</feature>
<sequence length="202" mass="21669">MTLVDLIRYARVHRGAAVLAGAVVVALLSAFFGGTRIPIPSFGSGDVTMGIPYRQELPLLSAVFLTAALDGPMAAHEALGTRAMHRLRAVYCTVLTLTVCAFSFTAETYAVGTGAGIVFVRSVLVWLGLALLSRRVLGHQLAWALPLASALLLIWYPLTWWDWTATPTHDTPAWTAAGVSVVIGSAATAATPWRRKALRRSR</sequence>